<evidence type="ECO:0000256" key="1">
    <source>
        <dbReference type="SAM" id="Phobius"/>
    </source>
</evidence>
<feature type="transmembrane region" description="Helical" evidence="1">
    <location>
        <begin position="66"/>
        <end position="84"/>
    </location>
</feature>
<sequence>MTKDVFFSDEGSGKKSAVLHGAQVTINPDSQFTKKIIRQTEVDVIVISDDKLHIILTNCLSKIASLNRWSTPLGILITLAVTMLTTNFKNFILQDSVWEAVFWMLIFFNIIWLVKNIPYRHLFLTVCHSIGVRKDKKRISDVYHIIDIIKQGDTRF</sequence>
<evidence type="ECO:0000313" key="5">
    <source>
        <dbReference type="Proteomes" id="UP000533482"/>
    </source>
</evidence>
<reference evidence="2 5" key="2">
    <citation type="submission" date="2019-09" db="EMBL/GenBank/DDBJ databases">
        <authorList>
            <consortium name="NARMS: The National Antimicrobial Resistance Monitoring System"/>
        </authorList>
    </citation>
    <scope>NUCLEOTIDE SEQUENCE [LARGE SCALE GENOMIC DNA]</scope>
    <source>
        <strain evidence="2 5">FSIS11923834</strain>
    </source>
</reference>
<comment type="caution">
    <text evidence="3">The sequence shown here is derived from an EMBL/GenBank/DDBJ whole genome shotgun (WGS) entry which is preliminary data.</text>
</comment>
<dbReference type="EMBL" id="QYOH01000069">
    <property type="protein sequence ID" value="TXU29735.1"/>
    <property type="molecule type" value="Genomic_DNA"/>
</dbReference>
<dbReference type="Proteomes" id="UP000460654">
    <property type="component" value="Unassembled WGS sequence"/>
</dbReference>
<dbReference type="AlphaFoldDB" id="A0A210B7W2"/>
<dbReference type="EMBL" id="AASOHJ010000048">
    <property type="protein sequence ID" value="EFE8676018.1"/>
    <property type="molecule type" value="Genomic_DNA"/>
</dbReference>
<evidence type="ECO:0000313" key="3">
    <source>
        <dbReference type="EMBL" id="TXU29735.1"/>
    </source>
</evidence>
<reference evidence="3 4" key="1">
    <citation type="submission" date="2018-09" db="EMBL/GenBank/DDBJ databases">
        <title>Persistent metagenomic signatures of early life antibiotic treatment in the infant gut microbiota and resistome.</title>
        <authorList>
            <person name="Gasparrini A.J."/>
        </authorList>
    </citation>
    <scope>NUCLEOTIDE SEQUENCE [LARGE SCALE GENOMIC DNA]</scope>
    <source>
        <strain evidence="3 4">T0181B.E-10</strain>
    </source>
</reference>
<evidence type="ECO:0000313" key="4">
    <source>
        <dbReference type="Proteomes" id="UP000460654"/>
    </source>
</evidence>
<evidence type="ECO:0000313" key="2">
    <source>
        <dbReference type="EMBL" id="EFE8676018.1"/>
    </source>
</evidence>
<keyword evidence="1" id="KW-0472">Membrane</keyword>
<keyword evidence="1" id="KW-0812">Transmembrane</keyword>
<accession>A0A210B7W2</accession>
<dbReference type="RefSeq" id="WP_023567683.1">
    <property type="nucleotide sequence ID" value="NZ_BFIY01000091.1"/>
</dbReference>
<gene>
    <name evidence="3" type="ORF">D4N09_24575</name>
    <name evidence="2" type="ORF">F7N46_23445</name>
</gene>
<feature type="transmembrane region" description="Helical" evidence="1">
    <location>
        <begin position="96"/>
        <end position="114"/>
    </location>
</feature>
<protein>
    <submittedName>
        <fullName evidence="3">Uncharacterized protein</fullName>
    </submittedName>
</protein>
<keyword evidence="1" id="KW-1133">Transmembrane helix</keyword>
<proteinExistence type="predicted"/>
<organism evidence="3 4">
    <name type="scientific">Escherichia coli</name>
    <dbReference type="NCBI Taxonomy" id="562"/>
    <lineage>
        <taxon>Bacteria</taxon>
        <taxon>Pseudomonadati</taxon>
        <taxon>Pseudomonadota</taxon>
        <taxon>Gammaproteobacteria</taxon>
        <taxon>Enterobacterales</taxon>
        <taxon>Enterobacteriaceae</taxon>
        <taxon>Escherichia</taxon>
    </lineage>
</organism>
<dbReference type="Proteomes" id="UP000533482">
    <property type="component" value="Unassembled WGS sequence"/>
</dbReference>
<name>A0A210B7W2_ECOLX</name>